<comment type="caution">
    <text evidence="1">The sequence shown here is derived from an EMBL/GenBank/DDBJ whole genome shotgun (WGS) entry which is preliminary data.</text>
</comment>
<gene>
    <name evidence="1" type="ORF">C1853_16290</name>
</gene>
<dbReference type="Proteomes" id="UP000253915">
    <property type="component" value="Unassembled WGS sequence"/>
</dbReference>
<evidence type="ECO:0000313" key="1">
    <source>
        <dbReference type="EMBL" id="RDC32719.1"/>
    </source>
</evidence>
<reference evidence="1 2" key="1">
    <citation type="journal article" date="2018" name="Elife">
        <title>Discovery and characterization of a prevalent human gut bacterial enzyme sufficient for the inactivation of a family of plant toxins.</title>
        <authorList>
            <person name="Koppel N."/>
            <person name="Bisanz J.E."/>
            <person name="Pandelia M.E."/>
            <person name="Turnbaugh P.J."/>
            <person name="Balskus E.P."/>
        </authorList>
    </citation>
    <scope>NUCLEOTIDE SEQUENCE [LARGE SCALE GENOMIC DNA]</scope>
    <source>
        <strain evidence="1 2">16A</strain>
    </source>
</reference>
<evidence type="ECO:0000313" key="2">
    <source>
        <dbReference type="Proteomes" id="UP000253915"/>
    </source>
</evidence>
<feature type="non-terminal residue" evidence="1">
    <location>
        <position position="36"/>
    </location>
</feature>
<organism evidence="1 2">
    <name type="scientific">Eggerthella lenta</name>
    <name type="common">Eubacterium lentum</name>
    <dbReference type="NCBI Taxonomy" id="84112"/>
    <lineage>
        <taxon>Bacteria</taxon>
        <taxon>Bacillati</taxon>
        <taxon>Actinomycetota</taxon>
        <taxon>Coriobacteriia</taxon>
        <taxon>Eggerthellales</taxon>
        <taxon>Eggerthellaceae</taxon>
        <taxon>Eggerthella</taxon>
    </lineage>
</organism>
<sequence>MRQAPSAPYASLISHSRLQEKSAATAREVARTIYEG</sequence>
<dbReference type="AlphaFoldDB" id="A0ABD7GE94"/>
<proteinExistence type="predicted"/>
<dbReference type="EMBL" id="PPUQ01000054">
    <property type="protein sequence ID" value="RDC32719.1"/>
    <property type="molecule type" value="Genomic_DNA"/>
</dbReference>
<accession>A0ABD7GE94</accession>
<protein>
    <submittedName>
        <fullName evidence="1">4Fe-4S ferredoxin</fullName>
    </submittedName>
</protein>
<name>A0ABD7GE94_EGGLN</name>